<feature type="region of interest" description="Disordered" evidence="1">
    <location>
        <begin position="175"/>
        <end position="198"/>
    </location>
</feature>
<feature type="compositionally biased region" description="Polar residues" evidence="1">
    <location>
        <begin position="175"/>
        <end position="194"/>
    </location>
</feature>
<dbReference type="PANTHER" id="PTHR46780">
    <property type="entry name" value="PROTEIN EVA-1"/>
    <property type="match status" value="1"/>
</dbReference>
<keyword evidence="3" id="KW-1185">Reference proteome</keyword>
<feature type="compositionally biased region" description="Low complexity" evidence="1">
    <location>
        <begin position="54"/>
        <end position="69"/>
    </location>
</feature>
<organism evidence="3 4">
    <name type="scientific">Ditylenchus dipsaci</name>
    <dbReference type="NCBI Taxonomy" id="166011"/>
    <lineage>
        <taxon>Eukaryota</taxon>
        <taxon>Metazoa</taxon>
        <taxon>Ecdysozoa</taxon>
        <taxon>Nematoda</taxon>
        <taxon>Chromadorea</taxon>
        <taxon>Rhabditida</taxon>
        <taxon>Tylenchina</taxon>
        <taxon>Tylenchomorpha</taxon>
        <taxon>Sphaerularioidea</taxon>
        <taxon>Anguinidae</taxon>
        <taxon>Anguininae</taxon>
        <taxon>Ditylenchus</taxon>
    </lineage>
</organism>
<dbReference type="InterPro" id="IPR000922">
    <property type="entry name" value="Lectin_gal-bd_dom"/>
</dbReference>
<dbReference type="Gene3D" id="2.60.120.740">
    <property type="match status" value="2"/>
</dbReference>
<evidence type="ECO:0000259" key="2">
    <source>
        <dbReference type="Pfam" id="PF02140"/>
    </source>
</evidence>
<proteinExistence type="predicted"/>
<sequence>MDKVLEALMVESLRNNLVQACDNEKITLHCPRNTHILIQNSFYGRLVPSQELCPGPTTTTTMSLPTTTPSAGDSNNSTSAVHLEMPSSSTIQQQSRRRPPDSFPYEDTSCDFAEAHNLEGRVQRVRLLMVVISLLFLPLYAINQAVGQIVSKWCQLENNALSRVSKTCRKSVNLQLTSDGPSNKQRINKQQLQHRGQKRQRKYDLTSKNWIDRQSAYKWILPVDHFKSFSMKETSFSTDWSSQNQENRMIESRCTNLAELNRCQSLAKSSLFLNPQQAGHPFFSQTCSFSATNDSIKRSPFLCWDFELETKVCHEDRANQENHRTMQKQEEMPNSGQSVFLWDRDPCPSTSKYLQISYKCKPISFEDQNFCQGTTMQLACKPNKRLSIYSAQYGHTVNGQAMHCSSSGQQQVIESLPQDCVRDVLPEILKACHAQTDCSIGINDHVLGTLAVKTSKSILVSYTCV</sequence>
<protein>
    <submittedName>
        <fullName evidence="4">SUEL-type lectin domain-containing protein</fullName>
    </submittedName>
</protein>
<dbReference type="Pfam" id="PF02140">
    <property type="entry name" value="SUEL_Lectin"/>
    <property type="match status" value="1"/>
</dbReference>
<evidence type="ECO:0000313" key="3">
    <source>
        <dbReference type="Proteomes" id="UP000887574"/>
    </source>
</evidence>
<name>A0A915DJQ5_9BILA</name>
<evidence type="ECO:0000256" key="1">
    <source>
        <dbReference type="SAM" id="MobiDB-lite"/>
    </source>
</evidence>
<dbReference type="CDD" id="cd22829">
    <property type="entry name" value="Gal_Rha_Lectin_EVA1_EVA1C_rpt2"/>
    <property type="match status" value="1"/>
</dbReference>
<evidence type="ECO:0000313" key="4">
    <source>
        <dbReference type="WBParaSite" id="jg20161"/>
    </source>
</evidence>
<dbReference type="AlphaFoldDB" id="A0A915DJQ5"/>
<feature type="compositionally biased region" description="Polar residues" evidence="1">
    <location>
        <begin position="70"/>
        <end position="80"/>
    </location>
</feature>
<feature type="region of interest" description="Disordered" evidence="1">
    <location>
        <begin position="54"/>
        <end position="106"/>
    </location>
</feature>
<accession>A0A915DJQ5</accession>
<dbReference type="InterPro" id="IPR043159">
    <property type="entry name" value="Lectin_gal-bd_sf"/>
</dbReference>
<reference evidence="4" key="1">
    <citation type="submission" date="2022-11" db="UniProtKB">
        <authorList>
            <consortium name="WormBaseParasite"/>
        </authorList>
    </citation>
    <scope>IDENTIFICATION</scope>
</reference>
<dbReference type="Proteomes" id="UP000887574">
    <property type="component" value="Unplaced"/>
</dbReference>
<dbReference type="WBParaSite" id="jg20161">
    <property type="protein sequence ID" value="jg20161"/>
    <property type="gene ID" value="jg20161"/>
</dbReference>
<dbReference type="GO" id="GO:0030246">
    <property type="term" value="F:carbohydrate binding"/>
    <property type="evidence" value="ECO:0007669"/>
    <property type="project" value="InterPro"/>
</dbReference>
<feature type="domain" description="SUEL-type lectin" evidence="2">
    <location>
        <begin position="378"/>
        <end position="464"/>
    </location>
</feature>